<dbReference type="EMBL" id="ASGY01000139">
    <property type="protein sequence ID" value="KGE66431.1"/>
    <property type="molecule type" value="Genomic_DNA"/>
</dbReference>
<dbReference type="RefSeq" id="WP_038847860.1">
    <property type="nucleotide sequence ID" value="NZ_ASGY01000139.1"/>
</dbReference>
<organism evidence="1 2">
    <name type="scientific">Pseudomonas fluorescens LMG 5329</name>
    <dbReference type="NCBI Taxonomy" id="1324332"/>
    <lineage>
        <taxon>Bacteria</taxon>
        <taxon>Pseudomonadati</taxon>
        <taxon>Pseudomonadota</taxon>
        <taxon>Gammaproteobacteria</taxon>
        <taxon>Pseudomonadales</taxon>
        <taxon>Pseudomonadaceae</taxon>
        <taxon>Pseudomonas</taxon>
    </lineage>
</organism>
<reference evidence="1 2" key="1">
    <citation type="journal article" date="2013" name="Genome Announc.">
        <title>Draft Genome Sequence of Pseudomonas fluorescens LMG 5329, a White Line-Inducing Principle-Producing Bioindicator for the Mushroom Pathogen Pseudomonas tolaasii.</title>
        <authorList>
            <person name="Ghequire M.G."/>
            <person name="Rokni-Zadeh H."/>
            <person name="Zarrineh P."/>
            <person name="De Mot R."/>
        </authorList>
    </citation>
    <scope>NUCLEOTIDE SEQUENCE [LARGE SCALE GENOMIC DNA]</scope>
    <source>
        <strain evidence="1 2">LMG 5329</strain>
    </source>
</reference>
<proteinExistence type="predicted"/>
<dbReference type="OrthoDB" id="6949835at2"/>
<comment type="caution">
    <text evidence="1">The sequence shown here is derived from an EMBL/GenBank/DDBJ whole genome shotgun (WGS) entry which is preliminary data.</text>
</comment>
<name>A0A0A1Z018_PSEFL</name>
<gene>
    <name evidence="1" type="ORF">K814_0118890</name>
</gene>
<evidence type="ECO:0000313" key="2">
    <source>
        <dbReference type="Proteomes" id="UP000030060"/>
    </source>
</evidence>
<accession>A0A0A1Z018</accession>
<dbReference type="Proteomes" id="UP000030060">
    <property type="component" value="Unassembled WGS sequence"/>
</dbReference>
<dbReference type="AlphaFoldDB" id="A0A0A1Z018"/>
<sequence>MTLLEKPSQLPVAIGEVLKRAFPQLRVGNHHDLSDTGDKTGILISVERNGPGVRSLAGRKAHALSVSLRATVVSGSAPFDACDLASRLMDLALDNRWGLPPDQCDLPTAIVAAPSVLTSAETDYDTWIVSFTQNFYLGLSLLKDPAGMPPSTDLYVGGCERAANVTPLPNQSHGKGGSVKGFCRC</sequence>
<protein>
    <submittedName>
        <fullName evidence="1">Uncharacterized protein</fullName>
    </submittedName>
</protein>
<evidence type="ECO:0000313" key="1">
    <source>
        <dbReference type="EMBL" id="KGE66431.1"/>
    </source>
</evidence>